<dbReference type="Pfam" id="PF04074">
    <property type="entry name" value="DUF386"/>
    <property type="match status" value="1"/>
</dbReference>
<dbReference type="GO" id="GO:0005829">
    <property type="term" value="C:cytosol"/>
    <property type="evidence" value="ECO:0007669"/>
    <property type="project" value="TreeGrafter"/>
</dbReference>
<proteinExistence type="predicted"/>
<dbReference type="SUPFAM" id="SSF51197">
    <property type="entry name" value="Clavaminate synthase-like"/>
    <property type="match status" value="1"/>
</dbReference>
<dbReference type="EMBL" id="VUNL01000008">
    <property type="protein sequence ID" value="MSV25094.1"/>
    <property type="molecule type" value="Genomic_DNA"/>
</dbReference>
<keyword evidence="2" id="KW-1185">Reference proteome</keyword>
<dbReference type="InterPro" id="IPR004375">
    <property type="entry name" value="NanQ/TabA/YiaL"/>
</dbReference>
<dbReference type="PANTHER" id="PTHR34986:SF1">
    <property type="entry name" value="PROTEIN YIAL"/>
    <property type="match status" value="1"/>
</dbReference>
<sequence>MFIGSMDSLEKSRVDYPEQIQKALAYLQSRDFTQMKDGRYPIDGDRCVANLQRYMTRSHEDCRPETHRKYVDIQYVVEGEEYMGWCPLSPDLRITSEYDAQRDVTFYESLVPDSSVVLSPGRFAVLYPEDVHCPQCAVEDVPGQVTKVVVKVAVDSL</sequence>
<evidence type="ECO:0000313" key="2">
    <source>
        <dbReference type="Proteomes" id="UP000430222"/>
    </source>
</evidence>
<dbReference type="PANTHER" id="PTHR34986">
    <property type="entry name" value="EVOLVED BETA-GALACTOSIDASE SUBUNIT BETA"/>
    <property type="match status" value="1"/>
</dbReference>
<comment type="caution">
    <text evidence="1">The sequence shown here is derived from an EMBL/GenBank/DDBJ whole genome shotgun (WGS) entry which is preliminary data.</text>
</comment>
<name>A0A6I2UYC7_9FIRM</name>
<evidence type="ECO:0000313" key="1">
    <source>
        <dbReference type="EMBL" id="MSV25094.1"/>
    </source>
</evidence>
<dbReference type="RefSeq" id="WP_154620875.1">
    <property type="nucleotide sequence ID" value="NZ_CBCTNG010000006.1"/>
</dbReference>
<organism evidence="1 2">
    <name type="scientific">Selenomonas montiformis</name>
    <dbReference type="NCBI Taxonomy" id="2652285"/>
    <lineage>
        <taxon>Bacteria</taxon>
        <taxon>Bacillati</taxon>
        <taxon>Bacillota</taxon>
        <taxon>Negativicutes</taxon>
        <taxon>Selenomonadales</taxon>
        <taxon>Selenomonadaceae</taxon>
        <taxon>Selenomonas</taxon>
    </lineage>
</organism>
<dbReference type="Proteomes" id="UP000430222">
    <property type="component" value="Unassembled WGS sequence"/>
</dbReference>
<dbReference type="NCBIfam" id="TIGR00022">
    <property type="entry name" value="YhcH/YjgK/YiaL family protein"/>
    <property type="match status" value="1"/>
</dbReference>
<dbReference type="InterPro" id="IPR037012">
    <property type="entry name" value="NanQ/TabA/YiaL_sf"/>
</dbReference>
<accession>A0A6I2UYC7</accession>
<reference evidence="1 2" key="1">
    <citation type="submission" date="2019-08" db="EMBL/GenBank/DDBJ databases">
        <title>In-depth cultivation of the pig gut microbiome towards novel bacterial diversity and tailored functional studies.</title>
        <authorList>
            <person name="Wylensek D."/>
            <person name="Hitch T.C.A."/>
            <person name="Clavel T."/>
        </authorList>
    </citation>
    <scope>NUCLEOTIDE SEQUENCE [LARGE SCALE GENOMIC DNA]</scope>
    <source>
        <strain evidence="2">WCA-380-WT-3B3</strain>
    </source>
</reference>
<dbReference type="Gene3D" id="2.60.120.370">
    <property type="entry name" value="YhcH/YjgK/YiaL"/>
    <property type="match status" value="1"/>
</dbReference>
<gene>
    <name evidence="1" type="ORF">FYJ78_07840</name>
</gene>
<protein>
    <submittedName>
        <fullName evidence="1">DUF386 domain-containing protein</fullName>
    </submittedName>
</protein>
<dbReference type="AlphaFoldDB" id="A0A6I2UYC7"/>